<evidence type="ECO:0000313" key="2">
    <source>
        <dbReference type="EMBL" id="RAZ91191.1"/>
    </source>
</evidence>
<protein>
    <recommendedName>
        <fullName evidence="1">YjiS-like domain-containing protein</fullName>
    </recommendedName>
</protein>
<dbReference type="Pfam" id="PF06568">
    <property type="entry name" value="YjiS-like"/>
    <property type="match status" value="1"/>
</dbReference>
<name>A0A330HR95_9HYPH</name>
<dbReference type="InterPro" id="IPR009506">
    <property type="entry name" value="YjiS-like"/>
</dbReference>
<comment type="caution">
    <text evidence="2">The sequence shown here is derived from an EMBL/GenBank/DDBJ whole genome shotgun (WGS) entry which is preliminary data.</text>
</comment>
<accession>A0A330HR95</accession>
<keyword evidence="3" id="KW-1185">Reference proteome</keyword>
<feature type="domain" description="YjiS-like" evidence="1">
    <location>
        <begin position="48"/>
        <end position="77"/>
    </location>
</feature>
<sequence length="92" mass="10356">MALSNSSLKQGDTTMTIFGQELVADRSALSRLFAAIVETCRATGHFLARIVRIRRDRARLEEFPDHLLRDIGIGRGEMLSITRFGRREHGDA</sequence>
<reference evidence="2 3" key="2">
    <citation type="submission" date="2018-07" db="EMBL/GenBank/DDBJ databases">
        <title>Diversity of Mesorhizobium strains in Brazil.</title>
        <authorList>
            <person name="Helene L.C.F."/>
            <person name="Dall'Agnol R."/>
            <person name="Delamuta J.R.M."/>
            <person name="Hungria M."/>
        </authorList>
    </citation>
    <scope>NUCLEOTIDE SEQUENCE [LARGE SCALE GENOMIC DNA]</scope>
    <source>
        <strain evidence="2 3">AC99b</strain>
    </source>
</reference>
<dbReference type="EMBL" id="QMBP01000003">
    <property type="protein sequence ID" value="RAZ91191.1"/>
    <property type="molecule type" value="Genomic_DNA"/>
</dbReference>
<dbReference type="Proteomes" id="UP000251558">
    <property type="component" value="Unassembled WGS sequence"/>
</dbReference>
<evidence type="ECO:0000313" key="3">
    <source>
        <dbReference type="Proteomes" id="UP000251558"/>
    </source>
</evidence>
<reference evidence="3" key="1">
    <citation type="submission" date="2018-06" db="EMBL/GenBank/DDBJ databases">
        <authorList>
            <person name="Helene L.C."/>
            <person name="Dall'Agnol R."/>
            <person name="Delamuta J.R."/>
            <person name="Hungria M."/>
        </authorList>
    </citation>
    <scope>NUCLEOTIDE SEQUENCE [LARGE SCALE GENOMIC DNA]</scope>
    <source>
        <strain evidence="3">AC99b</strain>
    </source>
</reference>
<organism evidence="2 3">
    <name type="scientific">Mesorhizobium hawassense</name>
    <dbReference type="NCBI Taxonomy" id="1209954"/>
    <lineage>
        <taxon>Bacteria</taxon>
        <taxon>Pseudomonadati</taxon>
        <taxon>Pseudomonadota</taxon>
        <taxon>Alphaproteobacteria</taxon>
        <taxon>Hyphomicrobiales</taxon>
        <taxon>Phyllobacteriaceae</taxon>
        <taxon>Mesorhizobium</taxon>
    </lineage>
</organism>
<proteinExistence type="predicted"/>
<evidence type="ECO:0000259" key="1">
    <source>
        <dbReference type="Pfam" id="PF06568"/>
    </source>
</evidence>
<dbReference type="OrthoDB" id="8085126at2"/>
<dbReference type="AlphaFoldDB" id="A0A330HR95"/>
<gene>
    <name evidence="2" type="ORF">DPM33_07690</name>
</gene>